<feature type="domain" description="OLD protein-like TOPRIM" evidence="2">
    <location>
        <begin position="369"/>
        <end position="436"/>
    </location>
</feature>
<dbReference type="Pfam" id="PF20469">
    <property type="entry name" value="OLD-like_TOPRIM"/>
    <property type="match status" value="1"/>
</dbReference>
<comment type="caution">
    <text evidence="3">The sequence shown here is derived from an EMBL/GenBank/DDBJ whole genome shotgun (WGS) entry which is preliminary data.</text>
</comment>
<feature type="domain" description="Endonuclease GajA/Old nuclease/RecF-like AAA" evidence="1">
    <location>
        <begin position="1"/>
        <end position="77"/>
    </location>
</feature>
<keyword evidence="3" id="KW-0255">Endonuclease</keyword>
<dbReference type="InterPro" id="IPR051396">
    <property type="entry name" value="Bact_Antivir_Def_Nuclease"/>
</dbReference>
<organism evidence="3 4">
    <name type="scientific">Candidatus Saganbacteria bacterium</name>
    <dbReference type="NCBI Taxonomy" id="2575572"/>
    <lineage>
        <taxon>Bacteria</taxon>
        <taxon>Bacillati</taxon>
        <taxon>Saganbacteria</taxon>
    </lineage>
</organism>
<dbReference type="CDD" id="cd01026">
    <property type="entry name" value="TOPRIM_OLD"/>
    <property type="match status" value="1"/>
</dbReference>
<reference evidence="3 4" key="1">
    <citation type="submission" date="2019-12" db="EMBL/GenBank/DDBJ databases">
        <authorList>
            <person name="Wolfe R."/>
            <person name="Danczak R."/>
            <person name="Wilkins M."/>
        </authorList>
    </citation>
    <scope>NUCLEOTIDE SEQUENCE [LARGE SCALE GENOMIC DNA]</scope>
    <source>
        <strain evidence="3">X2_MaxBin.013</strain>
    </source>
</reference>
<dbReference type="AlphaFoldDB" id="A0A833L3D1"/>
<dbReference type="Pfam" id="PF13175">
    <property type="entry name" value="AAA_15"/>
    <property type="match status" value="2"/>
</dbReference>
<dbReference type="Gene3D" id="3.40.50.300">
    <property type="entry name" value="P-loop containing nucleotide triphosphate hydrolases"/>
    <property type="match status" value="1"/>
</dbReference>
<dbReference type="SUPFAM" id="SSF52540">
    <property type="entry name" value="P-loop containing nucleoside triphosphate hydrolases"/>
    <property type="match status" value="1"/>
</dbReference>
<dbReference type="Proteomes" id="UP000488506">
    <property type="component" value="Unassembled WGS sequence"/>
</dbReference>
<dbReference type="InterPro" id="IPR041685">
    <property type="entry name" value="AAA_GajA/Old/RecF-like"/>
</dbReference>
<protein>
    <submittedName>
        <fullName evidence="3">Putative ATP-dependent endonuclease of the OLD family</fullName>
    </submittedName>
</protein>
<evidence type="ECO:0000259" key="2">
    <source>
        <dbReference type="Pfam" id="PF20469"/>
    </source>
</evidence>
<keyword evidence="3" id="KW-0378">Hydrolase</keyword>
<dbReference type="GO" id="GO:0004519">
    <property type="term" value="F:endonuclease activity"/>
    <property type="evidence" value="ECO:0007669"/>
    <property type="project" value="UniProtKB-KW"/>
</dbReference>
<sequence length="526" mass="60216">MIKSIKIKNFRSIKDLAIEPSSVCALIGPNSSGKTNILKALDLVIGEGWTTKAKVARELFYDAAQPIVIEVRFNNPIEFTNKRGYEVSISSVKLEMALDPELSAKTTINGNDTFYDQDQFKRLCHFILIPSERHLSSELRVTQWTMLGKLMRLVYENYISHYSGNEQNLKKEFTEKIKPAKDFLEHDFSTNEITFKKFVESFKKHCKENSAGLANEFDPVLDIYNLNWFYKTLQIHVKEDFPDQPFDSEEVGAGMQNLLLVSIFQTYSELMGGKVIFGIEEPEIYLYPQAQRALYRNFIKLSEQTQIFYTTHNPNFVDAGRPEDIVLLRKDYEKGTYKLEKDVAFNAKNAAEQRHKIYTHFNSERNELFFARRVLFVEGDSDKILFTSLCENRWGINLDEKGVSVIECGGKGGVVYFLGVCRLIGFDDYFAVWDKDGNLDNAELLDKAKQDGKGLEFNPKLESVLGLPEGDDAEKVKNAFEWATNITNQVPADFGKVENFLKQSESNSILPEAIEEHAINFKDVPF</sequence>
<dbReference type="InterPro" id="IPR027417">
    <property type="entry name" value="P-loop_NTPase"/>
</dbReference>
<evidence type="ECO:0000313" key="3">
    <source>
        <dbReference type="EMBL" id="KAF0133969.1"/>
    </source>
</evidence>
<dbReference type="InterPro" id="IPR034139">
    <property type="entry name" value="TOPRIM_OLD"/>
</dbReference>
<feature type="domain" description="Endonuclease GajA/Old nuclease/RecF-like AAA" evidence="1">
    <location>
        <begin position="121"/>
        <end position="317"/>
    </location>
</feature>
<keyword evidence="3" id="KW-0540">Nuclease</keyword>
<evidence type="ECO:0000259" key="1">
    <source>
        <dbReference type="Pfam" id="PF13175"/>
    </source>
</evidence>
<dbReference type="EMBL" id="WPAF01000015">
    <property type="protein sequence ID" value="KAF0133969.1"/>
    <property type="molecule type" value="Genomic_DNA"/>
</dbReference>
<proteinExistence type="predicted"/>
<dbReference type="PANTHER" id="PTHR43581">
    <property type="entry name" value="ATP/GTP PHOSPHATASE"/>
    <property type="match status" value="1"/>
</dbReference>
<accession>A0A833L3D1</accession>
<dbReference type="PANTHER" id="PTHR43581:SF4">
    <property type="entry name" value="ATP_GTP PHOSPHATASE"/>
    <property type="match status" value="1"/>
</dbReference>
<gene>
    <name evidence="3" type="ORF">FD145_991</name>
</gene>
<name>A0A833L3D1_UNCSA</name>
<evidence type="ECO:0000313" key="4">
    <source>
        <dbReference type="Proteomes" id="UP000488506"/>
    </source>
</evidence>